<accession>A0A845BHJ6</accession>
<proteinExistence type="predicted"/>
<evidence type="ECO:0000313" key="2">
    <source>
        <dbReference type="EMBL" id="MXP64787.1"/>
    </source>
</evidence>
<comment type="caution">
    <text evidence="2">The sequence shown here is derived from an EMBL/GenBank/DDBJ whole genome shotgun (WGS) entry which is preliminary data.</text>
</comment>
<evidence type="ECO:0000313" key="3">
    <source>
        <dbReference type="Proteomes" id="UP000460715"/>
    </source>
</evidence>
<gene>
    <name evidence="2" type="ORF">E0493_15650</name>
</gene>
<dbReference type="Proteomes" id="UP000460715">
    <property type="component" value="Unassembled WGS sequence"/>
</dbReference>
<evidence type="ECO:0000256" key="1">
    <source>
        <dbReference type="SAM" id="MobiDB-lite"/>
    </source>
</evidence>
<keyword evidence="3" id="KW-1185">Reference proteome</keyword>
<dbReference type="RefSeq" id="WP_160938189.1">
    <property type="nucleotide sequence ID" value="NZ_SNVJ01000014.1"/>
</dbReference>
<dbReference type="EMBL" id="SNVJ01000014">
    <property type="protein sequence ID" value="MXP64787.1"/>
    <property type="molecule type" value="Genomic_DNA"/>
</dbReference>
<reference evidence="2 3" key="1">
    <citation type="submission" date="2019-03" db="EMBL/GenBank/DDBJ databases">
        <title>Roseomonas sp. a novel Roseomonas species isolated from Sea whip Gorgonian.</title>
        <authorList>
            <person name="Li F."/>
            <person name="Pan X."/>
            <person name="Huang S."/>
            <person name="Li Z."/>
            <person name="Meng B."/>
        </authorList>
    </citation>
    <scope>NUCLEOTIDE SEQUENCE [LARGE SCALE GENOMIC DNA]</scope>
    <source>
        <strain evidence="2 3">M0104</strain>
    </source>
</reference>
<name>A0A845BHJ6_9PROT</name>
<dbReference type="AlphaFoldDB" id="A0A845BHJ6"/>
<organism evidence="2 3">
    <name type="scientific">Teichococcus coralli</name>
    <dbReference type="NCBI Taxonomy" id="2545983"/>
    <lineage>
        <taxon>Bacteria</taxon>
        <taxon>Pseudomonadati</taxon>
        <taxon>Pseudomonadota</taxon>
        <taxon>Alphaproteobacteria</taxon>
        <taxon>Acetobacterales</taxon>
        <taxon>Roseomonadaceae</taxon>
        <taxon>Roseomonas</taxon>
    </lineage>
</organism>
<feature type="region of interest" description="Disordered" evidence="1">
    <location>
        <begin position="83"/>
        <end position="103"/>
    </location>
</feature>
<sequence length="103" mass="10797">MSLQVLLAARLRRLNGQISALSRKTAAMLAERLNWEPGSVLQGIRATDCCSPIFSTGATIAQGREQVHAAALPRVAGRLPPSLASRPQGSLAVWPLTPSAPSG</sequence>
<protein>
    <submittedName>
        <fullName evidence="2">Uncharacterized protein</fullName>
    </submittedName>
</protein>